<sequence length="615" mass="67815">MEPVLVDSNVNESSEINNNSNGNNNAHSDHGWQKVTYAKRQRKTKPGADPANASNARANGAVSNGEKNSVFRNLEQQAEERRRRIVGAQEAAAAAANVNASVRSKHRSDDEYDEDSDAEGAVTENGKAEETKKPKQKKPKKPKITVAEAAAKIDAADLAAFLVDISGTYGDQQEIQMMRFADYFGRAFSGVSASQFPWMKILRESTVAKMAEIPLSHIPDGVYKTSVDWINHRSPEALASFVLWSLDSIIADLEAHHAGVKGSKKVVQQASSKSQVAIFMVLAMVLRRKPDVLISILPTLRENLKYVGQDKLPVIVWMVAQAAQAELAVGLYSWAHNLLPMVSGKNCNPQSRDLILQLVERILSAPKARTILVNGAVRKGERLVPPSAFETLLRLTFPTSSARVKATERFEAIYPTLKDVALVGVPGSKAMKQVSHQIMSFTVKFAGDGNPQLSNEAADIFIWCLAQSADCYKQWDKIYLDNLEASVNILKKLSQEWKDQSAKLTLLDPLRTTLKSFRQKNENAIADEADGARQSLLRNADKYCKLLSGSAGVSHGYFSDGSLGNFLKFRNGAHSSILQERKFNSSIYLPTVVFDLDERKSLNVVHTPERTGRHT</sequence>
<reference evidence="1 2" key="1">
    <citation type="journal article" date="2023" name="Science">
        <title>Complex scaffold remodeling in plant triterpene biosynthesis.</title>
        <authorList>
            <person name="De La Pena R."/>
            <person name="Hodgson H."/>
            <person name="Liu J.C."/>
            <person name="Stephenson M.J."/>
            <person name="Martin A.C."/>
            <person name="Owen C."/>
            <person name="Harkess A."/>
            <person name="Leebens-Mack J."/>
            <person name="Jimenez L.E."/>
            <person name="Osbourn A."/>
            <person name="Sattely E.S."/>
        </authorList>
    </citation>
    <scope>NUCLEOTIDE SEQUENCE [LARGE SCALE GENOMIC DNA]</scope>
    <source>
        <strain evidence="2">cv. JPN11</strain>
        <tissue evidence="1">Leaf</tissue>
    </source>
</reference>
<evidence type="ECO:0000313" key="2">
    <source>
        <dbReference type="Proteomes" id="UP001164539"/>
    </source>
</evidence>
<name>A0ACC1XFK2_MELAZ</name>
<comment type="caution">
    <text evidence="1">The sequence shown here is derived from an EMBL/GenBank/DDBJ whole genome shotgun (WGS) entry which is preliminary data.</text>
</comment>
<keyword evidence="2" id="KW-1185">Reference proteome</keyword>
<dbReference type="EMBL" id="CM051402">
    <property type="protein sequence ID" value="KAJ4710013.1"/>
    <property type="molecule type" value="Genomic_DNA"/>
</dbReference>
<evidence type="ECO:0000313" key="1">
    <source>
        <dbReference type="EMBL" id="KAJ4710013.1"/>
    </source>
</evidence>
<gene>
    <name evidence="1" type="ORF">OWV82_016248</name>
</gene>
<organism evidence="1 2">
    <name type="scientific">Melia azedarach</name>
    <name type="common">Chinaberry tree</name>
    <dbReference type="NCBI Taxonomy" id="155640"/>
    <lineage>
        <taxon>Eukaryota</taxon>
        <taxon>Viridiplantae</taxon>
        <taxon>Streptophyta</taxon>
        <taxon>Embryophyta</taxon>
        <taxon>Tracheophyta</taxon>
        <taxon>Spermatophyta</taxon>
        <taxon>Magnoliopsida</taxon>
        <taxon>eudicotyledons</taxon>
        <taxon>Gunneridae</taxon>
        <taxon>Pentapetalae</taxon>
        <taxon>rosids</taxon>
        <taxon>malvids</taxon>
        <taxon>Sapindales</taxon>
        <taxon>Meliaceae</taxon>
        <taxon>Melia</taxon>
    </lineage>
</organism>
<proteinExistence type="predicted"/>
<protein>
    <submittedName>
        <fullName evidence="1">Uncharacterized protein</fullName>
    </submittedName>
</protein>
<dbReference type="Proteomes" id="UP001164539">
    <property type="component" value="Chromosome 9"/>
</dbReference>
<accession>A0ACC1XFK2</accession>